<dbReference type="EMBL" id="ANJA01000631">
    <property type="protein sequence ID" value="ETO82827.1"/>
    <property type="molecule type" value="Genomic_DNA"/>
</dbReference>
<protein>
    <submittedName>
        <fullName evidence="1">Uncharacterized protein</fullName>
    </submittedName>
</protein>
<name>A0A081AVB6_PHYNI</name>
<evidence type="ECO:0000313" key="1">
    <source>
        <dbReference type="EMBL" id="ETO82827.1"/>
    </source>
</evidence>
<gene>
    <name evidence="1" type="ORF">F444_03084</name>
</gene>
<dbReference type="Proteomes" id="UP000028582">
    <property type="component" value="Unassembled WGS sequence"/>
</dbReference>
<reference evidence="1 2" key="1">
    <citation type="submission" date="2013-11" db="EMBL/GenBank/DDBJ databases">
        <title>The Genome Sequence of Phytophthora parasitica P1976.</title>
        <authorList>
            <consortium name="The Broad Institute Genomics Platform"/>
            <person name="Russ C."/>
            <person name="Tyler B."/>
            <person name="Panabieres F."/>
            <person name="Shan W."/>
            <person name="Tripathy S."/>
            <person name="Grunwald N."/>
            <person name="Machado M."/>
            <person name="Johnson C.S."/>
            <person name="Walker B."/>
            <person name="Young S."/>
            <person name="Zeng Q."/>
            <person name="Gargeya S."/>
            <person name="Fitzgerald M."/>
            <person name="Haas B."/>
            <person name="Abouelleil A."/>
            <person name="Allen A.W."/>
            <person name="Alvarado L."/>
            <person name="Arachchi H.M."/>
            <person name="Berlin A.M."/>
            <person name="Chapman S.B."/>
            <person name="Gainer-Dewar J."/>
            <person name="Goldberg J."/>
            <person name="Griggs A."/>
            <person name="Gujja S."/>
            <person name="Hansen M."/>
            <person name="Howarth C."/>
            <person name="Imamovic A."/>
            <person name="Ireland A."/>
            <person name="Larimer J."/>
            <person name="McCowan C."/>
            <person name="Murphy C."/>
            <person name="Pearson M."/>
            <person name="Poon T.W."/>
            <person name="Priest M."/>
            <person name="Roberts A."/>
            <person name="Saif S."/>
            <person name="Shea T."/>
            <person name="Sisk P."/>
            <person name="Sykes S."/>
            <person name="Wortman J."/>
            <person name="Nusbaum C."/>
            <person name="Birren B."/>
        </authorList>
    </citation>
    <scope>NUCLEOTIDE SEQUENCE [LARGE SCALE GENOMIC DNA]</scope>
    <source>
        <strain evidence="1 2">P1976</strain>
    </source>
</reference>
<comment type="caution">
    <text evidence="1">The sequence shown here is derived from an EMBL/GenBank/DDBJ whole genome shotgun (WGS) entry which is preliminary data.</text>
</comment>
<accession>A0A081AVB6</accession>
<evidence type="ECO:0000313" key="2">
    <source>
        <dbReference type="Proteomes" id="UP000028582"/>
    </source>
</evidence>
<proteinExistence type="predicted"/>
<dbReference type="AlphaFoldDB" id="A0A081AVB6"/>
<organism evidence="1 2">
    <name type="scientific">Phytophthora nicotianae P1976</name>
    <dbReference type="NCBI Taxonomy" id="1317066"/>
    <lineage>
        <taxon>Eukaryota</taxon>
        <taxon>Sar</taxon>
        <taxon>Stramenopiles</taxon>
        <taxon>Oomycota</taxon>
        <taxon>Peronosporomycetes</taxon>
        <taxon>Peronosporales</taxon>
        <taxon>Peronosporaceae</taxon>
        <taxon>Phytophthora</taxon>
    </lineage>
</organism>
<sequence length="121" mass="14074">MAAQDATDSVTWLVMSNRRDGGSLSYSVLNTHRWELFNLFRDYGHIISKMLESELINYSINTGKDPLMFDVSFFARMALYHTGNLLTHTWRLLNQRQEDWMSRRASLYHEPGTIVSKLSAK</sequence>